<evidence type="ECO:0000259" key="1">
    <source>
        <dbReference type="Pfam" id="PF00557"/>
    </source>
</evidence>
<dbReference type="InterPro" id="IPR000994">
    <property type="entry name" value="Pept_M24"/>
</dbReference>
<accession>A0A6N7YI43</accession>
<dbReference type="SUPFAM" id="SSF55920">
    <property type="entry name" value="Creatinase/aminopeptidase"/>
    <property type="match status" value="1"/>
</dbReference>
<dbReference type="SUPFAM" id="SSF53092">
    <property type="entry name" value="Creatinase/prolidase N-terminal domain"/>
    <property type="match status" value="1"/>
</dbReference>
<dbReference type="InterPro" id="IPR050659">
    <property type="entry name" value="Peptidase_M24B"/>
</dbReference>
<feature type="domain" description="Peptidase M24" evidence="1">
    <location>
        <begin position="192"/>
        <end position="418"/>
    </location>
</feature>
<evidence type="ECO:0000259" key="2">
    <source>
        <dbReference type="Pfam" id="PF01321"/>
    </source>
</evidence>
<proteinExistence type="predicted"/>
<dbReference type="PANTHER" id="PTHR46112:SF2">
    <property type="entry name" value="XAA-PRO AMINOPEPTIDASE P-RELATED"/>
    <property type="match status" value="1"/>
</dbReference>
<comment type="caution">
    <text evidence="3">The sequence shown here is derived from an EMBL/GenBank/DDBJ whole genome shotgun (WGS) entry which is preliminary data.</text>
</comment>
<evidence type="ECO:0000313" key="4">
    <source>
        <dbReference type="Proteomes" id="UP000440096"/>
    </source>
</evidence>
<name>A0A6N7YI43_9PSEU</name>
<gene>
    <name evidence="3" type="ORF">GKO32_00995</name>
</gene>
<dbReference type="OrthoDB" id="9803194at2"/>
<dbReference type="Pfam" id="PF01321">
    <property type="entry name" value="Creatinase_N"/>
    <property type="match status" value="1"/>
</dbReference>
<dbReference type="PANTHER" id="PTHR46112">
    <property type="entry name" value="AMINOPEPTIDASE"/>
    <property type="match status" value="1"/>
</dbReference>
<dbReference type="AlphaFoldDB" id="A0A6N7YI43"/>
<evidence type="ECO:0000313" key="3">
    <source>
        <dbReference type="EMBL" id="MTD52565.1"/>
    </source>
</evidence>
<organism evidence="3 4">
    <name type="scientific">Amycolatopsis pithecellobii</name>
    <dbReference type="NCBI Taxonomy" id="664692"/>
    <lineage>
        <taxon>Bacteria</taxon>
        <taxon>Bacillati</taxon>
        <taxon>Actinomycetota</taxon>
        <taxon>Actinomycetes</taxon>
        <taxon>Pseudonocardiales</taxon>
        <taxon>Pseudonocardiaceae</taxon>
        <taxon>Amycolatopsis</taxon>
    </lineage>
</organism>
<dbReference type="Pfam" id="PF00557">
    <property type="entry name" value="Peptidase_M24"/>
    <property type="match status" value="1"/>
</dbReference>
<dbReference type="CDD" id="cd01066">
    <property type="entry name" value="APP_MetAP"/>
    <property type="match status" value="1"/>
</dbReference>
<dbReference type="EMBL" id="WMBA01000001">
    <property type="protein sequence ID" value="MTD52565.1"/>
    <property type="molecule type" value="Genomic_DNA"/>
</dbReference>
<keyword evidence="4" id="KW-1185">Reference proteome</keyword>
<dbReference type="InterPro" id="IPR000587">
    <property type="entry name" value="Creatinase_N"/>
</dbReference>
<protein>
    <submittedName>
        <fullName evidence="3">M24 family metallopeptidase</fullName>
    </submittedName>
</protein>
<dbReference type="Gene3D" id="3.40.350.10">
    <property type="entry name" value="Creatinase/prolidase N-terminal domain"/>
    <property type="match status" value="1"/>
</dbReference>
<dbReference type="Gene3D" id="3.90.230.10">
    <property type="entry name" value="Creatinase/methionine aminopeptidase superfamily"/>
    <property type="match status" value="1"/>
</dbReference>
<feature type="domain" description="Creatinase N-terminal" evidence="2">
    <location>
        <begin position="35"/>
        <end position="183"/>
    </location>
</feature>
<dbReference type="Proteomes" id="UP000440096">
    <property type="component" value="Unassembled WGS sequence"/>
</dbReference>
<dbReference type="RefSeq" id="WP_154754815.1">
    <property type="nucleotide sequence ID" value="NZ_WMBA01000001.1"/>
</dbReference>
<dbReference type="InterPro" id="IPR029149">
    <property type="entry name" value="Creatin/AminoP/Spt16_N"/>
</dbReference>
<sequence length="438" mass="48990">MKNPAWYAEREQLFSKKELLPLTVPIQSLEERDRRWAALREKMHLHALDALVLAGTDFNASMGMANIRYVTQIGTMLGAYVVFPRVGDPTVFYGAPHMHLPGPWQQVPGHWVEDVRPMNGVQGVLDVLAQHGLGEGRLGYVGYRDMLVPETQIPAFFLDQLRRDLPRATLTDATPLLDEMRSVKSDEEIRFLRRAGEIARKRIQRLAVTAREGATEADVWAAMEHEMIVNGGEPSSFTMLSSGPVTGPDGERYVAGLLHGAEVPFTATMRRLTEGDLIVCEFHTSYGGYLAATEFSVFLGEAPPELHRLHQAGVHVIRMARDLFVPGRPLREIYTAFHDYAAGEGIDFVELGFHGHGLSSPEFPAVVYRETEGQLLNRRGLGDVRLRENMVFGLNVDLHDPLWRKDVGLMIGDMVRVTPDGAEYLCDIPLDLFEVPAR</sequence>
<dbReference type="InterPro" id="IPR036005">
    <property type="entry name" value="Creatinase/aminopeptidase-like"/>
</dbReference>
<reference evidence="3 4" key="1">
    <citation type="submission" date="2019-11" db="EMBL/GenBank/DDBJ databases">
        <title>Draft genome of Amycolatopsis RM579.</title>
        <authorList>
            <person name="Duangmal K."/>
            <person name="Mingma R."/>
        </authorList>
    </citation>
    <scope>NUCLEOTIDE SEQUENCE [LARGE SCALE GENOMIC DNA]</scope>
    <source>
        <strain evidence="3 4">RM579</strain>
    </source>
</reference>